<accession>A0A8S3G5U3</accession>
<evidence type="ECO:0000313" key="4">
    <source>
        <dbReference type="EMBL" id="CAF5148488.1"/>
    </source>
</evidence>
<dbReference type="SUPFAM" id="SSF57603">
    <property type="entry name" value="FnI-like domain"/>
    <property type="match status" value="1"/>
</dbReference>
<dbReference type="InterPro" id="IPR001007">
    <property type="entry name" value="VWF_dom"/>
</dbReference>
<dbReference type="Pfam" id="PF23334">
    <property type="entry name" value="VWC2L_2nd"/>
    <property type="match status" value="1"/>
</dbReference>
<evidence type="ECO:0000256" key="1">
    <source>
        <dbReference type="SAM" id="MobiDB-lite"/>
    </source>
</evidence>
<feature type="region of interest" description="Disordered" evidence="1">
    <location>
        <begin position="220"/>
        <end position="256"/>
    </location>
</feature>
<keyword evidence="2" id="KW-0812">Transmembrane</keyword>
<dbReference type="InterPro" id="IPR052624">
    <property type="entry name" value="CRIM1"/>
</dbReference>
<feature type="non-terminal residue" evidence="4">
    <location>
        <position position="274"/>
    </location>
</feature>
<keyword evidence="2" id="KW-0472">Membrane</keyword>
<proteinExistence type="predicted"/>
<dbReference type="PROSITE" id="PS50184">
    <property type="entry name" value="VWFC_2"/>
    <property type="match status" value="1"/>
</dbReference>
<dbReference type="PANTHER" id="PTHR46439">
    <property type="entry name" value="CYSTEINE-RICH MOTOR NEURON 1 PROTEIN"/>
    <property type="match status" value="1"/>
</dbReference>
<dbReference type="AlphaFoldDB" id="A0A8S3G5U3"/>
<name>A0A8S3G5U3_9BILA</name>
<protein>
    <recommendedName>
        <fullName evidence="3">VWFC domain-containing protein</fullName>
    </recommendedName>
</protein>
<sequence>DGVVKHSGELWKHDDCQSCLCSRGGGKVECFSQTCDQNLPCSNPILKKGQCCPFCLPPTAAVAVCIFNYVQYRSVPISQSRYGLTIAIIFCILILILIFVILILIFVLLRGRHRSLLSTNQLTTIHHRSPTNSHRSTVMTSKPSNIFSYVKYDLMSTPNDIHNVNMNAKQSLSSSRNIPLSSVEQTSTHSMIETNTTTIGTSSSHNEIEPVTWTEDDVMLPCSASTSNDDDEEEEEEVEVEHEVISSDNDVSHQQQLPHTPVQIITGPPTIIYV</sequence>
<evidence type="ECO:0000256" key="2">
    <source>
        <dbReference type="SAM" id="Phobius"/>
    </source>
</evidence>
<organism evidence="4 5">
    <name type="scientific">Rotaria magnacalcarata</name>
    <dbReference type="NCBI Taxonomy" id="392030"/>
    <lineage>
        <taxon>Eukaryota</taxon>
        <taxon>Metazoa</taxon>
        <taxon>Spiralia</taxon>
        <taxon>Gnathifera</taxon>
        <taxon>Rotifera</taxon>
        <taxon>Eurotatoria</taxon>
        <taxon>Bdelloidea</taxon>
        <taxon>Philodinida</taxon>
        <taxon>Philodinidae</taxon>
        <taxon>Rotaria</taxon>
    </lineage>
</organism>
<feature type="domain" description="VWFC" evidence="3">
    <location>
        <begin position="1"/>
        <end position="56"/>
    </location>
</feature>
<dbReference type="EMBL" id="CAJOBJ010285517">
    <property type="protein sequence ID" value="CAF5148488.1"/>
    <property type="molecule type" value="Genomic_DNA"/>
</dbReference>
<reference evidence="4" key="1">
    <citation type="submission" date="2021-02" db="EMBL/GenBank/DDBJ databases">
        <authorList>
            <person name="Nowell W R."/>
        </authorList>
    </citation>
    <scope>NUCLEOTIDE SEQUENCE</scope>
</reference>
<dbReference type="PROSITE" id="PS01208">
    <property type="entry name" value="VWFC_1"/>
    <property type="match status" value="1"/>
</dbReference>
<feature type="compositionally biased region" description="Acidic residues" evidence="1">
    <location>
        <begin position="228"/>
        <end position="240"/>
    </location>
</feature>
<keyword evidence="2" id="KW-1133">Transmembrane helix</keyword>
<feature type="compositionally biased region" description="Polar residues" evidence="1">
    <location>
        <begin position="246"/>
        <end position="256"/>
    </location>
</feature>
<gene>
    <name evidence="4" type="ORF">GIL414_LOCUS64925</name>
</gene>
<evidence type="ECO:0000259" key="3">
    <source>
        <dbReference type="PROSITE" id="PS50184"/>
    </source>
</evidence>
<comment type="caution">
    <text evidence="4">The sequence shown here is derived from an EMBL/GenBank/DDBJ whole genome shotgun (WGS) entry which is preliminary data.</text>
</comment>
<dbReference type="Proteomes" id="UP000681720">
    <property type="component" value="Unassembled WGS sequence"/>
</dbReference>
<dbReference type="SMART" id="SM00214">
    <property type="entry name" value="VWC"/>
    <property type="match status" value="1"/>
</dbReference>
<feature type="transmembrane region" description="Helical" evidence="2">
    <location>
        <begin position="82"/>
        <end position="109"/>
    </location>
</feature>
<evidence type="ECO:0000313" key="5">
    <source>
        <dbReference type="Proteomes" id="UP000681720"/>
    </source>
</evidence>
<dbReference type="Gene3D" id="6.20.200.20">
    <property type="match status" value="1"/>
</dbReference>